<dbReference type="PANTHER" id="PTHR16301:SF24">
    <property type="entry name" value="RWD DOMAIN-CONTAINING PROTEIN"/>
    <property type="match status" value="1"/>
</dbReference>
<comment type="caution">
    <text evidence="4">The sequence shown here is derived from an EMBL/GenBank/DDBJ whole genome shotgun (WGS) entry which is preliminary data.</text>
</comment>
<evidence type="ECO:0000313" key="5">
    <source>
        <dbReference type="Proteomes" id="UP000193218"/>
    </source>
</evidence>
<dbReference type="InterPro" id="IPR023582">
    <property type="entry name" value="Impact"/>
</dbReference>
<dbReference type="OrthoDB" id="69641at2759"/>
<evidence type="ECO:0000259" key="3">
    <source>
        <dbReference type="Pfam" id="PF01205"/>
    </source>
</evidence>
<dbReference type="InterPro" id="IPR001498">
    <property type="entry name" value="Impact_N"/>
</dbReference>
<organism evidence="4 5">
    <name type="scientific">Kockovaella imperatae</name>
    <dbReference type="NCBI Taxonomy" id="4999"/>
    <lineage>
        <taxon>Eukaryota</taxon>
        <taxon>Fungi</taxon>
        <taxon>Dikarya</taxon>
        <taxon>Basidiomycota</taxon>
        <taxon>Agaricomycotina</taxon>
        <taxon>Tremellomycetes</taxon>
        <taxon>Tremellales</taxon>
        <taxon>Cuniculitremaceae</taxon>
        <taxon>Kockovaella</taxon>
    </lineage>
</organism>
<dbReference type="PANTHER" id="PTHR16301">
    <property type="entry name" value="IMPACT-RELATED"/>
    <property type="match status" value="1"/>
</dbReference>
<dbReference type="EMBL" id="NBSH01000014">
    <property type="protein sequence ID" value="ORX34381.1"/>
    <property type="molecule type" value="Genomic_DNA"/>
</dbReference>
<dbReference type="Gene3D" id="3.30.230.30">
    <property type="entry name" value="Impact, N-terminal domain"/>
    <property type="match status" value="1"/>
</dbReference>
<sequence length="431" mass="47585">MKNMKGRGWPCTDSPAHQLIKHLTHTDRDDSEAHLLAIGYELEALVSIYSSDAIKLAAVTSRPASIIESRDEHEDASFNLVNGLNTASSRHSQSHPSEAWTDAVLHENLGISPIDRIRYELSIPLWEPNDTLEGVKSEDMPTSAPLMRILVSLGPSYPTRGPPQLQLLGRYLGSFPIDSGLFGDITRTYISSSGVPFTPGDVCVFEGLTHVQILCRKWYAAHLAASAKREEERQSKPIPTTREEEEEEDVDDGNHLSRPSPSRPTFSYTATHPNGSTEAQGEPSAGLKIHHSEPIVDRKSTFVGHAVRITDEREVPLIIHELLSDKKIARAAHPAIFAYRVVRDVGGAAGKVTTTDHDDDGETQAGSRLKHLLEILELDNVLVVVTRWYGGTLLGADRFKHINQAARDALQVGGFLDEVSKDKDKDKKKRK</sequence>
<dbReference type="InParanoid" id="A0A1Y1U8L0"/>
<dbReference type="GO" id="GO:0006446">
    <property type="term" value="P:regulation of translational initiation"/>
    <property type="evidence" value="ECO:0007669"/>
    <property type="project" value="TreeGrafter"/>
</dbReference>
<dbReference type="Pfam" id="PF01205">
    <property type="entry name" value="Impact_N"/>
    <property type="match status" value="1"/>
</dbReference>
<dbReference type="GO" id="GO:0005737">
    <property type="term" value="C:cytoplasm"/>
    <property type="evidence" value="ECO:0007669"/>
    <property type="project" value="TreeGrafter"/>
</dbReference>
<dbReference type="InterPro" id="IPR020568">
    <property type="entry name" value="Ribosomal_Su5_D2-typ_SF"/>
</dbReference>
<feature type="domain" description="Impact N-terminal" evidence="3">
    <location>
        <begin position="298"/>
        <end position="410"/>
    </location>
</feature>
<name>A0A1Y1U8L0_9TREE</name>
<comment type="similarity">
    <text evidence="1">Belongs to the IMPACT family.</text>
</comment>
<dbReference type="STRING" id="4999.A0A1Y1U8L0"/>
<protein>
    <submittedName>
        <fullName evidence="4">Ribosomal protein S5 domain 2-type protein</fullName>
    </submittedName>
</protein>
<feature type="compositionally biased region" description="Polar residues" evidence="2">
    <location>
        <begin position="257"/>
        <end position="279"/>
    </location>
</feature>
<evidence type="ECO:0000313" key="4">
    <source>
        <dbReference type="EMBL" id="ORX34381.1"/>
    </source>
</evidence>
<dbReference type="GeneID" id="33553824"/>
<dbReference type="SUPFAM" id="SSF54211">
    <property type="entry name" value="Ribosomal protein S5 domain 2-like"/>
    <property type="match status" value="1"/>
</dbReference>
<dbReference type="RefSeq" id="XP_021868644.1">
    <property type="nucleotide sequence ID" value="XM_022012016.1"/>
</dbReference>
<gene>
    <name evidence="4" type="ORF">BD324DRAFT_145552</name>
</gene>
<dbReference type="Proteomes" id="UP000193218">
    <property type="component" value="Unassembled WGS sequence"/>
</dbReference>
<proteinExistence type="inferred from homology"/>
<evidence type="ECO:0000256" key="2">
    <source>
        <dbReference type="SAM" id="MobiDB-lite"/>
    </source>
</evidence>
<keyword evidence="4" id="KW-0687">Ribonucleoprotein</keyword>
<reference evidence="4 5" key="1">
    <citation type="submission" date="2017-03" db="EMBL/GenBank/DDBJ databases">
        <title>Widespread Adenine N6-methylation of Active Genes in Fungi.</title>
        <authorList>
            <consortium name="DOE Joint Genome Institute"/>
            <person name="Mondo S.J."/>
            <person name="Dannebaum R.O."/>
            <person name="Kuo R.C."/>
            <person name="Louie K.B."/>
            <person name="Bewick A.J."/>
            <person name="Labutti K."/>
            <person name="Haridas S."/>
            <person name="Kuo A."/>
            <person name="Salamov A."/>
            <person name="Ahrendt S.R."/>
            <person name="Lau R."/>
            <person name="Bowen B.P."/>
            <person name="Lipzen A."/>
            <person name="Sullivan W."/>
            <person name="Andreopoulos W.B."/>
            <person name="Clum A."/>
            <person name="Lindquist E."/>
            <person name="Daum C."/>
            <person name="Northen T.R."/>
            <person name="Ramamoorthy G."/>
            <person name="Schmitz R.J."/>
            <person name="Gryganskyi A."/>
            <person name="Culley D."/>
            <person name="Magnuson J."/>
            <person name="James T.Y."/>
            <person name="O'Malley M.A."/>
            <person name="Stajich J.E."/>
            <person name="Spatafora J.W."/>
            <person name="Visel A."/>
            <person name="Grigoriev I.V."/>
        </authorList>
    </citation>
    <scope>NUCLEOTIDE SEQUENCE [LARGE SCALE GENOMIC DNA]</scope>
    <source>
        <strain evidence="4 5">NRRL Y-17943</strain>
    </source>
</reference>
<dbReference type="InterPro" id="IPR036956">
    <property type="entry name" value="Impact_N_sf"/>
</dbReference>
<evidence type="ECO:0000256" key="1">
    <source>
        <dbReference type="ARBA" id="ARBA00007665"/>
    </source>
</evidence>
<keyword evidence="4" id="KW-0689">Ribosomal protein</keyword>
<accession>A0A1Y1U8L0</accession>
<dbReference type="AlphaFoldDB" id="A0A1Y1U8L0"/>
<feature type="region of interest" description="Disordered" evidence="2">
    <location>
        <begin position="229"/>
        <end position="285"/>
    </location>
</feature>
<dbReference type="GO" id="GO:0140469">
    <property type="term" value="P:GCN2-mediated signaling"/>
    <property type="evidence" value="ECO:0007669"/>
    <property type="project" value="TreeGrafter"/>
</dbReference>
<keyword evidence="5" id="KW-1185">Reference proteome</keyword>
<dbReference type="GO" id="GO:0005840">
    <property type="term" value="C:ribosome"/>
    <property type="evidence" value="ECO:0007669"/>
    <property type="project" value="UniProtKB-KW"/>
</dbReference>